<protein>
    <submittedName>
        <fullName evidence="2">Uncharacterized protein</fullName>
    </submittedName>
</protein>
<proteinExistence type="predicted"/>
<name>A0A1I7WD72_HETBA</name>
<evidence type="ECO:0000313" key="2">
    <source>
        <dbReference type="WBParaSite" id="Hba_02705"/>
    </source>
</evidence>
<organism evidence="1 2">
    <name type="scientific">Heterorhabditis bacteriophora</name>
    <name type="common">Entomopathogenic nematode worm</name>
    <dbReference type="NCBI Taxonomy" id="37862"/>
    <lineage>
        <taxon>Eukaryota</taxon>
        <taxon>Metazoa</taxon>
        <taxon>Ecdysozoa</taxon>
        <taxon>Nematoda</taxon>
        <taxon>Chromadorea</taxon>
        <taxon>Rhabditida</taxon>
        <taxon>Rhabditina</taxon>
        <taxon>Rhabditomorpha</taxon>
        <taxon>Strongyloidea</taxon>
        <taxon>Heterorhabditidae</taxon>
        <taxon>Heterorhabditis</taxon>
    </lineage>
</organism>
<dbReference type="AlphaFoldDB" id="A0A1I7WD72"/>
<evidence type="ECO:0000313" key="1">
    <source>
        <dbReference type="Proteomes" id="UP000095283"/>
    </source>
</evidence>
<dbReference type="Proteomes" id="UP000095283">
    <property type="component" value="Unplaced"/>
</dbReference>
<sequence length="38" mass="4336">MTLKQLRILRVLKFNNNVFNFVNSLVVSLPSSKTLTLS</sequence>
<keyword evidence="1" id="KW-1185">Reference proteome</keyword>
<reference evidence="2" key="1">
    <citation type="submission" date="2016-11" db="UniProtKB">
        <authorList>
            <consortium name="WormBaseParasite"/>
        </authorList>
    </citation>
    <scope>IDENTIFICATION</scope>
</reference>
<dbReference type="WBParaSite" id="Hba_02705">
    <property type="protein sequence ID" value="Hba_02705"/>
    <property type="gene ID" value="Hba_02705"/>
</dbReference>
<accession>A0A1I7WD72</accession>